<dbReference type="Gene3D" id="2.10.270.10">
    <property type="entry name" value="Cholin Binding"/>
    <property type="match status" value="1"/>
</dbReference>
<protein>
    <recommendedName>
        <fullName evidence="6">Crystaline entomocidal protoxin</fullName>
    </recommendedName>
</protein>
<dbReference type="PROSITE" id="PS51170">
    <property type="entry name" value="CW"/>
    <property type="match status" value="1"/>
</dbReference>
<keyword evidence="8" id="KW-0175">Coiled coil</keyword>
<dbReference type="EMBL" id="NTXF01000037">
    <property type="protein sequence ID" value="PEX45797.1"/>
    <property type="molecule type" value="Genomic_DNA"/>
</dbReference>
<evidence type="ECO:0000256" key="8">
    <source>
        <dbReference type="SAM" id="Coils"/>
    </source>
</evidence>
<evidence type="ECO:0000256" key="2">
    <source>
        <dbReference type="ARBA" id="ARBA00022656"/>
    </source>
</evidence>
<dbReference type="Pfam" id="PF03945">
    <property type="entry name" value="Endotoxin_N"/>
    <property type="match status" value="1"/>
</dbReference>
<evidence type="ECO:0000256" key="3">
    <source>
        <dbReference type="ARBA" id="ARBA00022737"/>
    </source>
</evidence>
<dbReference type="InterPro" id="IPR018337">
    <property type="entry name" value="Cell_wall/Cho-bd_repeat"/>
</dbReference>
<accession>A0ABD6SLI1</accession>
<comment type="similarity">
    <text evidence="1">Belongs to the delta endotoxin family.</text>
</comment>
<dbReference type="Proteomes" id="UP000220502">
    <property type="component" value="Unassembled WGS sequence"/>
</dbReference>
<dbReference type="InterPro" id="IPR036716">
    <property type="entry name" value="Pest_crys_N_sf"/>
</dbReference>
<keyword evidence="2" id="KW-0800">Toxin</keyword>
<dbReference type="Pfam" id="PF19127">
    <property type="entry name" value="Choline_bind_3"/>
    <property type="match status" value="1"/>
</dbReference>
<evidence type="ECO:0000313" key="10">
    <source>
        <dbReference type="EMBL" id="PEX45797.1"/>
    </source>
</evidence>
<proteinExistence type="inferred from homology"/>
<keyword evidence="3" id="KW-0677">Repeat</keyword>
<sequence length="472" mass="53291">MASNAQKIFDVGVDGSVTLLNDKVFGKDETTKKAIAKLGGKSLKELYNSANSGDYTELVKTLVLGAVALVPYGGAFASSVLGIIWPFGTENNKDPLAPLKKEIEALQATISATATDTFKAHYVTLLTNLQRFENQLNDKGGSIATYTSHSDDLGQQAVRINEDFRKIIGECSIQTLQTELLPLYTLVAMSHLVFLDFLAHNHDNSGLHIDSQTFKHQLQPDIDHTLPKYRIHIQDTYAVKNTELQNDMANILSYYGISYSDNTPKHVQENLSALKNRRNQLEREFNNTIQNSNGFPVSLPDKLKTIPEDIQKFEKLIDERQKYYEYTLGNPGFRMLVPFNSWQIKNGKWYYYDDAGHVVTGWKNEGTNYVYYLDPKESGAMVTGWKSFNVQELLIISRFSNGKLLIPISKILKNTHFKGDMLHMDLWFYFNKPQGEPGHIEGFSEGASIYDGTHKISGKEYIFDKQGICLNP</sequence>
<gene>
    <name evidence="10" type="ORF">CN461_23570</name>
</gene>
<dbReference type="RefSeq" id="WP_044306756.1">
    <property type="nucleotide sequence ID" value="NZ_NTRM01000005.1"/>
</dbReference>
<evidence type="ECO:0000256" key="1">
    <source>
        <dbReference type="ARBA" id="ARBA00007819"/>
    </source>
</evidence>
<dbReference type="InterPro" id="IPR005639">
    <property type="entry name" value="Pest_crys_dom_I"/>
</dbReference>
<dbReference type="SUPFAM" id="SSF69360">
    <property type="entry name" value="Cell wall binding repeat"/>
    <property type="match status" value="1"/>
</dbReference>
<evidence type="ECO:0000256" key="4">
    <source>
        <dbReference type="ARBA" id="ARBA00022969"/>
    </source>
</evidence>
<dbReference type="Gene3D" id="1.20.190.10">
    <property type="entry name" value="Pesticidal crystal protein, N-terminal domain"/>
    <property type="match status" value="1"/>
</dbReference>
<keyword evidence="4" id="KW-0749">Sporulation</keyword>
<comment type="caution">
    <text evidence="10">The sequence shown here is derived from an EMBL/GenBank/DDBJ whole genome shotgun (WGS) entry which is preliminary data.</text>
</comment>
<dbReference type="AlphaFoldDB" id="A0ABD6SLI1"/>
<feature type="coiled-coil region" evidence="8">
    <location>
        <begin position="264"/>
        <end position="291"/>
    </location>
</feature>
<keyword evidence="5" id="KW-0843">Virulence</keyword>
<name>A0ABD6SLI1_BACTU</name>
<organism evidence="10 11">
    <name type="scientific">Bacillus thuringiensis</name>
    <dbReference type="NCBI Taxonomy" id="1428"/>
    <lineage>
        <taxon>Bacteria</taxon>
        <taxon>Bacillati</taxon>
        <taxon>Bacillota</taxon>
        <taxon>Bacilli</taxon>
        <taxon>Bacillales</taxon>
        <taxon>Bacillaceae</taxon>
        <taxon>Bacillus</taxon>
        <taxon>Bacillus cereus group</taxon>
    </lineage>
</organism>
<dbReference type="PANTHER" id="PTHR37003">
    <property type="entry name" value="ENDOTOXIN_N DOMAIN-CONTAINING PROTEIN-RELATED"/>
    <property type="match status" value="1"/>
</dbReference>
<dbReference type="GO" id="GO:0030435">
    <property type="term" value="P:sporulation resulting in formation of a cellular spore"/>
    <property type="evidence" value="ECO:0007669"/>
    <property type="project" value="UniProtKB-KW"/>
</dbReference>
<evidence type="ECO:0000256" key="6">
    <source>
        <dbReference type="ARBA" id="ARBA00029653"/>
    </source>
</evidence>
<feature type="domain" description="Pesticidal crystal protein" evidence="9">
    <location>
        <begin position="64"/>
        <end position="253"/>
    </location>
</feature>
<reference evidence="10 11" key="1">
    <citation type="submission" date="2017-09" db="EMBL/GenBank/DDBJ databases">
        <title>Large-scale bioinformatics analysis of Bacillus genomes uncovers conserved roles of natural products in bacterial physiology.</title>
        <authorList>
            <consortium name="Agbiome Team Llc"/>
            <person name="Bleich R.M."/>
            <person name="Kirk G.J."/>
            <person name="Santa Maria K.C."/>
            <person name="Allen S.E."/>
            <person name="Farag S."/>
            <person name="Shank E.A."/>
            <person name="Bowers A."/>
        </authorList>
    </citation>
    <scope>NUCLEOTIDE SEQUENCE [LARGE SCALE GENOMIC DNA]</scope>
    <source>
        <strain evidence="10 11">AFS007900</strain>
    </source>
</reference>
<evidence type="ECO:0000256" key="5">
    <source>
        <dbReference type="ARBA" id="ARBA00023026"/>
    </source>
</evidence>
<evidence type="ECO:0000313" key="11">
    <source>
        <dbReference type="Proteomes" id="UP000220502"/>
    </source>
</evidence>
<dbReference type="SUPFAM" id="SSF56849">
    <property type="entry name" value="delta-Endotoxin (insectocide), N-terminal domain"/>
    <property type="match status" value="1"/>
</dbReference>
<dbReference type="GO" id="GO:0090729">
    <property type="term" value="F:toxin activity"/>
    <property type="evidence" value="ECO:0007669"/>
    <property type="project" value="UniProtKB-KW"/>
</dbReference>
<dbReference type="InterPro" id="IPR038979">
    <property type="entry name" value="Pest_crys"/>
</dbReference>
<dbReference type="PANTHER" id="PTHR37003:SF2">
    <property type="entry name" value="PESTICIDAL CRYSTAL PROTEIN N-TERMINAL DOMAIN-CONTAINING PROTEIN"/>
    <property type="match status" value="1"/>
</dbReference>
<feature type="repeat" description="Cell wall-binding" evidence="7">
    <location>
        <begin position="339"/>
        <end position="358"/>
    </location>
</feature>
<evidence type="ECO:0000256" key="7">
    <source>
        <dbReference type="PROSITE-ProRule" id="PRU00591"/>
    </source>
</evidence>
<evidence type="ECO:0000259" key="9">
    <source>
        <dbReference type="Pfam" id="PF03945"/>
    </source>
</evidence>